<dbReference type="Proteomes" id="UP000679992">
    <property type="component" value="Unassembled WGS sequence"/>
</dbReference>
<dbReference type="InterPro" id="IPR012854">
    <property type="entry name" value="Cu_amine_oxidase-like_N"/>
</dbReference>
<evidence type="ECO:0000256" key="1">
    <source>
        <dbReference type="SAM" id="SignalP"/>
    </source>
</evidence>
<comment type="caution">
    <text evidence="3">The sequence shown here is derived from an EMBL/GenBank/DDBJ whole genome shotgun (WGS) entry which is preliminary data.</text>
</comment>
<gene>
    <name evidence="3" type="ORF">J42TS3_46440</name>
</gene>
<dbReference type="Pfam" id="PF07833">
    <property type="entry name" value="Cu_amine_oxidN1"/>
    <property type="match status" value="1"/>
</dbReference>
<keyword evidence="4" id="KW-1185">Reference proteome</keyword>
<evidence type="ECO:0000313" key="3">
    <source>
        <dbReference type="EMBL" id="GIP55609.1"/>
    </source>
</evidence>
<organism evidence="3 4">
    <name type="scientific">Paenibacillus vini</name>
    <dbReference type="NCBI Taxonomy" id="1476024"/>
    <lineage>
        <taxon>Bacteria</taxon>
        <taxon>Bacillati</taxon>
        <taxon>Bacillota</taxon>
        <taxon>Bacilli</taxon>
        <taxon>Bacillales</taxon>
        <taxon>Paenibacillaceae</taxon>
        <taxon>Paenibacillus</taxon>
    </lineage>
</organism>
<dbReference type="InterPro" id="IPR036582">
    <property type="entry name" value="Mao_N_sf"/>
</dbReference>
<reference evidence="3 4" key="1">
    <citation type="submission" date="2021-03" db="EMBL/GenBank/DDBJ databases">
        <title>Antimicrobial resistance genes in bacteria isolated from Japanese honey, and their potential for conferring macrolide and lincosamide resistance in the American foulbrood pathogen Paenibacillus larvae.</title>
        <authorList>
            <person name="Okamoto M."/>
            <person name="Kumagai M."/>
            <person name="Kanamori H."/>
            <person name="Takamatsu D."/>
        </authorList>
    </citation>
    <scope>NUCLEOTIDE SEQUENCE [LARGE SCALE GENOMIC DNA]</scope>
    <source>
        <strain evidence="3 4">J42TS3</strain>
    </source>
</reference>
<evidence type="ECO:0000313" key="4">
    <source>
        <dbReference type="Proteomes" id="UP000679992"/>
    </source>
</evidence>
<dbReference type="Gene3D" id="3.30.457.10">
    <property type="entry name" value="Copper amine oxidase-like, N-terminal domain"/>
    <property type="match status" value="1"/>
</dbReference>
<dbReference type="RefSeq" id="WP_213656495.1">
    <property type="nucleotide sequence ID" value="NZ_BOSL01000021.1"/>
</dbReference>
<keyword evidence="1" id="KW-0732">Signal</keyword>
<accession>A0ABQ4MHY8</accession>
<evidence type="ECO:0000259" key="2">
    <source>
        <dbReference type="Pfam" id="PF07833"/>
    </source>
</evidence>
<name>A0ABQ4MHY8_9BACL</name>
<dbReference type="EMBL" id="BOSL01000021">
    <property type="protein sequence ID" value="GIP55609.1"/>
    <property type="molecule type" value="Genomic_DNA"/>
</dbReference>
<sequence>MKNSKSTVAKAAAVALILTVTMASGSIPRLAPQSAVAATDSVNQKTTRALEHKPFKQSGQLYIPLRDATYLFDLQLTYNHATKALELTGVTQYAKLKAGSASATGKNNVTVSLGAPVLIKQGVTYVPASLFAKLFGISITPSGKQEITYVYSSKYVMAQAGDKLFWLNREKGVLYAGSSGQLPVRTGTIQVEHPDWLAMDAHKINDSTYVVNIYNSYGEPHIFDGRYRAILHNGSIVRQTSMSYGGPSSINLEKDVLTYDGKIILNDGQVAELVTPDGKLAESIDLEKFGGPDDVYSLEAIEADFLLIRPYSTGTLLLVDRSSGKTKSIYLDLLDKDVIDRIQNDEFGVGDGLKYISRTGDQLKFKWHLSYFGSEAVTMTYDLSK</sequence>
<proteinExistence type="predicted"/>
<feature type="chain" id="PRO_5045121960" description="Copper amine oxidase-like N-terminal domain-containing protein" evidence="1">
    <location>
        <begin position="26"/>
        <end position="385"/>
    </location>
</feature>
<feature type="domain" description="Copper amine oxidase-like N-terminal" evidence="2">
    <location>
        <begin position="42"/>
        <end position="147"/>
    </location>
</feature>
<protein>
    <recommendedName>
        <fullName evidence="2">Copper amine oxidase-like N-terminal domain-containing protein</fullName>
    </recommendedName>
</protein>
<dbReference type="SUPFAM" id="SSF55383">
    <property type="entry name" value="Copper amine oxidase, domain N"/>
    <property type="match status" value="1"/>
</dbReference>
<feature type="signal peptide" evidence="1">
    <location>
        <begin position="1"/>
        <end position="25"/>
    </location>
</feature>